<dbReference type="EMBL" id="JBJGEB010000035">
    <property type="protein sequence ID" value="MFK7643185.1"/>
    <property type="molecule type" value="Genomic_DNA"/>
</dbReference>
<organism evidence="1 2">
    <name type="scientific">Neisseria oralis</name>
    <dbReference type="NCBI Taxonomy" id="1107316"/>
    <lineage>
        <taxon>Bacteria</taxon>
        <taxon>Pseudomonadati</taxon>
        <taxon>Pseudomonadota</taxon>
        <taxon>Betaproteobacteria</taxon>
        <taxon>Neisseriales</taxon>
        <taxon>Neisseriaceae</taxon>
        <taxon>Neisseria</taxon>
    </lineage>
</organism>
<dbReference type="RefSeq" id="WP_314107192.1">
    <property type="nucleotide sequence ID" value="NZ_JBJGEB010000035.1"/>
</dbReference>
<proteinExistence type="predicted"/>
<protein>
    <submittedName>
        <fullName evidence="1">Uncharacterized protein</fullName>
    </submittedName>
</protein>
<evidence type="ECO:0000313" key="2">
    <source>
        <dbReference type="Proteomes" id="UP001621964"/>
    </source>
</evidence>
<accession>A0ABW8Q6G6</accession>
<gene>
    <name evidence="1" type="ORF">ACI43T_11975</name>
</gene>
<evidence type="ECO:0000313" key="1">
    <source>
        <dbReference type="EMBL" id="MFK7643185.1"/>
    </source>
</evidence>
<reference evidence="1 2" key="1">
    <citation type="submission" date="2024-11" db="EMBL/GenBank/DDBJ databases">
        <authorList>
            <person name="Mikucki A.G."/>
            <person name="Kahler C.M."/>
        </authorList>
    </citation>
    <scope>NUCLEOTIDE SEQUENCE [LARGE SCALE GENOMIC DNA]</scope>
    <source>
        <strain evidence="1 2">EXNM717</strain>
    </source>
</reference>
<dbReference type="Proteomes" id="UP001621964">
    <property type="component" value="Unassembled WGS sequence"/>
</dbReference>
<sequence length="115" mass="13039">MKIKVIMLSIIGLILSGYSLANEEIKFDDIWNFKISVKENRNNKQIRLTGLLGNSAMGISDIKTNIHNDELNIILFQKLAGSKYSGRLDKEVTVEKSIKKITFGSKKKIVWESKP</sequence>
<name>A0ABW8Q6G6_9NEIS</name>
<comment type="caution">
    <text evidence="1">The sequence shown here is derived from an EMBL/GenBank/DDBJ whole genome shotgun (WGS) entry which is preliminary data.</text>
</comment>
<keyword evidence="2" id="KW-1185">Reference proteome</keyword>